<protein>
    <submittedName>
        <fullName evidence="2">Uncharacterized protein</fullName>
    </submittedName>
</protein>
<proteinExistence type="predicted"/>
<evidence type="ECO:0000256" key="1">
    <source>
        <dbReference type="SAM" id="MobiDB-lite"/>
    </source>
</evidence>
<feature type="region of interest" description="Disordered" evidence="1">
    <location>
        <begin position="202"/>
        <end position="225"/>
    </location>
</feature>
<dbReference type="EMBL" id="LCWV01000004">
    <property type="protein sequence ID" value="PWI73931.1"/>
    <property type="molecule type" value="Genomic_DNA"/>
</dbReference>
<feature type="region of interest" description="Disordered" evidence="1">
    <location>
        <begin position="363"/>
        <end position="387"/>
    </location>
</feature>
<dbReference type="AlphaFoldDB" id="A0A2U3EHF3"/>
<accession>A0A2U3EHF3</accession>
<organism evidence="2 3">
    <name type="scientific">Purpureocillium lilacinum</name>
    <name type="common">Paecilomyces lilacinus</name>
    <dbReference type="NCBI Taxonomy" id="33203"/>
    <lineage>
        <taxon>Eukaryota</taxon>
        <taxon>Fungi</taxon>
        <taxon>Dikarya</taxon>
        <taxon>Ascomycota</taxon>
        <taxon>Pezizomycotina</taxon>
        <taxon>Sordariomycetes</taxon>
        <taxon>Hypocreomycetidae</taxon>
        <taxon>Hypocreales</taxon>
        <taxon>Ophiocordycipitaceae</taxon>
        <taxon>Purpureocillium</taxon>
    </lineage>
</organism>
<comment type="caution">
    <text evidence="2">The sequence shown here is derived from an EMBL/GenBank/DDBJ whole genome shotgun (WGS) entry which is preliminary data.</text>
</comment>
<name>A0A2U3EHF3_PURLI</name>
<dbReference type="Proteomes" id="UP000245956">
    <property type="component" value="Unassembled WGS sequence"/>
</dbReference>
<gene>
    <name evidence="2" type="ORF">PCL_09207</name>
</gene>
<reference evidence="2 3" key="1">
    <citation type="journal article" date="2016" name="Front. Microbiol.">
        <title>Genome and transcriptome sequences reveal the specific parasitism of the nematophagous Purpureocillium lilacinum 36-1.</title>
        <authorList>
            <person name="Xie J."/>
            <person name="Li S."/>
            <person name="Mo C."/>
            <person name="Xiao X."/>
            <person name="Peng D."/>
            <person name="Wang G."/>
            <person name="Xiao Y."/>
        </authorList>
    </citation>
    <scope>NUCLEOTIDE SEQUENCE [LARGE SCALE GENOMIC DNA]</scope>
    <source>
        <strain evidence="2 3">36-1</strain>
    </source>
</reference>
<evidence type="ECO:0000313" key="3">
    <source>
        <dbReference type="Proteomes" id="UP000245956"/>
    </source>
</evidence>
<sequence>MDGSERQGWGGEASAMDRIQWEATGREAWLEGPRGRGLLFRRFSGCSSADGGARGGEAPLWAPPWHLAGRYLGSVSSLHWQQPAQPSPPVLLSSMVGACESQSGRRGAWLAGRLVGALRRMRMGNVPGRLGLFWHDASSATRIRPAMDKVGSIRASMHLFGAAARAAAAAAGWLVWRDLSAAAPGISLLLPSPIWQGAIRRGEARHGKARQGHDGTQPGRPPNRPTTGRCHCAALRCCVLAGPLRPPARNTFLTVPTDGDYYACSQATCQPASQPPSPSVLSIRNPSCPLRGALNGCNLSPSVAVPPRLQLAIHANPQFLDKRCNAKPQCSSFLSSLRLNLLTGSLRMHIFFLSLSCTLEPMSQRPASNNTEARPPGGSNWNCLTPHPAPGPPKAAAVVAAAAAATCISAGVPPPWNASRSRRAPAKLSLVPHHRQSMDKVAIAGIYPRRFRVSSTVISTSTRYP</sequence>
<evidence type="ECO:0000313" key="2">
    <source>
        <dbReference type="EMBL" id="PWI73931.1"/>
    </source>
</evidence>